<protein>
    <submittedName>
        <fullName evidence="1">Phage-related replication protein YjqB, UPF0714/DUF867 family</fullName>
    </submittedName>
</protein>
<evidence type="ECO:0000313" key="2">
    <source>
        <dbReference type="Proteomes" id="UP000199545"/>
    </source>
</evidence>
<dbReference type="InterPro" id="IPR008585">
    <property type="entry name" value="Gamma_PGA_hydro"/>
</dbReference>
<evidence type="ECO:0000313" key="1">
    <source>
        <dbReference type="EMBL" id="SFJ83446.1"/>
    </source>
</evidence>
<proteinExistence type="predicted"/>
<dbReference type="STRING" id="46223.SAMN05421852_12553"/>
<accession>A0A1I3UN93</accession>
<sequence>MPEGPDYYNSFTHLSQNEIEGSSYQRRWKRHEWKHNGGSTPTPEQETIILAIHGGGIETGTSELALATASMVEGFNGVPATSETYDYYLFEGLLSSGNGRLHVTASNFDDPVALELVQNSTKCISYHGCTDTQPNESTGEGFKAILIGGLDSDLKEKCRARLVEAGFNAYITNQEMLDGDMPENIANKTKTGGCCQFEITTSQRSAFFTNNTRAGRASSTTEEFWRFVNAVRQALKD</sequence>
<dbReference type="EMBL" id="FORR01000025">
    <property type="protein sequence ID" value="SFJ83446.1"/>
    <property type="molecule type" value="Genomic_DNA"/>
</dbReference>
<gene>
    <name evidence="1" type="ORF">SAMN05421852_12553</name>
</gene>
<reference evidence="1 2" key="1">
    <citation type="submission" date="2016-10" db="EMBL/GenBank/DDBJ databases">
        <authorList>
            <person name="de Groot N.N."/>
        </authorList>
    </citation>
    <scope>NUCLEOTIDE SEQUENCE [LARGE SCALE GENOMIC DNA]</scope>
    <source>
        <strain evidence="1 2">DSM 44778</strain>
    </source>
</reference>
<keyword evidence="2" id="KW-1185">Reference proteome</keyword>
<dbReference type="Gene3D" id="3.40.630.100">
    <property type="entry name" value="Poly-gamma-glutamate hydrolase, zinc-binding motif"/>
    <property type="match status" value="1"/>
</dbReference>
<dbReference type="AlphaFoldDB" id="A0A1I3UN93"/>
<dbReference type="Pfam" id="PF05908">
    <property type="entry name" value="Gamma_PGA_hydro"/>
    <property type="match status" value="1"/>
</dbReference>
<dbReference type="RefSeq" id="WP_175482533.1">
    <property type="nucleotide sequence ID" value="NZ_FORR01000025.1"/>
</dbReference>
<organism evidence="1 2">
    <name type="scientific">Thermoflavimicrobium dichotomicum</name>
    <dbReference type="NCBI Taxonomy" id="46223"/>
    <lineage>
        <taxon>Bacteria</taxon>
        <taxon>Bacillati</taxon>
        <taxon>Bacillota</taxon>
        <taxon>Bacilli</taxon>
        <taxon>Bacillales</taxon>
        <taxon>Thermoactinomycetaceae</taxon>
        <taxon>Thermoflavimicrobium</taxon>
    </lineage>
</organism>
<dbReference type="InterPro" id="IPR038128">
    <property type="entry name" value="Gamma_PGA_hydro_sf"/>
</dbReference>
<dbReference type="Proteomes" id="UP000199545">
    <property type="component" value="Unassembled WGS sequence"/>
</dbReference>
<name>A0A1I3UN93_9BACL</name>